<dbReference type="EMBL" id="AZGY01000011">
    <property type="protein sequence ID" value="KZZ94314.1"/>
    <property type="molecule type" value="Genomic_DNA"/>
</dbReference>
<feature type="domain" description="DUF6606" evidence="10">
    <location>
        <begin position="12"/>
        <end position="287"/>
    </location>
</feature>
<evidence type="ECO:0000256" key="3">
    <source>
        <dbReference type="ARBA" id="ARBA00022670"/>
    </source>
</evidence>
<evidence type="ECO:0000256" key="6">
    <source>
        <dbReference type="ARBA" id="ARBA00022807"/>
    </source>
</evidence>
<evidence type="ECO:0000259" key="8">
    <source>
        <dbReference type="Pfam" id="PF12340"/>
    </source>
</evidence>
<keyword evidence="4" id="KW-0833">Ubl conjugation pathway</keyword>
<dbReference type="GO" id="GO:0004843">
    <property type="term" value="F:cysteine-type deubiquitinase activity"/>
    <property type="evidence" value="ECO:0007669"/>
    <property type="project" value="UniProtKB-EC"/>
</dbReference>
<dbReference type="Proteomes" id="UP000078544">
    <property type="component" value="Unassembled WGS sequence"/>
</dbReference>
<gene>
    <name evidence="11" type="ORF">AAL_05281</name>
</gene>
<accession>A0A168AT25</accession>
<name>A0A168AT25_9HYPO</name>
<keyword evidence="6" id="KW-0788">Thiol protease</keyword>
<evidence type="ECO:0000313" key="11">
    <source>
        <dbReference type="EMBL" id="KZZ94314.1"/>
    </source>
</evidence>
<dbReference type="Pfam" id="PF12359">
    <property type="entry name" value="DUF3645"/>
    <property type="match status" value="1"/>
</dbReference>
<evidence type="ECO:0000259" key="9">
    <source>
        <dbReference type="Pfam" id="PF12359"/>
    </source>
</evidence>
<dbReference type="Pfam" id="PF20255">
    <property type="entry name" value="DUF6606"/>
    <property type="match status" value="1"/>
</dbReference>
<feature type="domain" description="DUF3638" evidence="8">
    <location>
        <begin position="2034"/>
        <end position="2256"/>
    </location>
</feature>
<keyword evidence="5" id="KW-0378">Hydrolase</keyword>
<feature type="domain" description="DUF3645" evidence="9">
    <location>
        <begin position="2383"/>
        <end position="2413"/>
    </location>
</feature>
<evidence type="ECO:0000259" key="10">
    <source>
        <dbReference type="Pfam" id="PF20255"/>
    </source>
</evidence>
<dbReference type="EC" id="3.4.19.12" evidence="2"/>
<dbReference type="InterPro" id="IPR022099">
    <property type="entry name" value="DUF3638"/>
</dbReference>
<dbReference type="InterPro" id="IPR022105">
    <property type="entry name" value="DUF3645"/>
</dbReference>
<keyword evidence="7" id="KW-0175">Coiled coil</keyword>
<comment type="catalytic activity">
    <reaction evidence="1">
        <text>Thiol-dependent hydrolysis of ester, thioester, amide, peptide and isopeptide bonds formed by the C-terminal Gly of ubiquitin (a 76-residue protein attached to proteins as an intracellular targeting signal).</text>
        <dbReference type="EC" id="3.4.19.12"/>
    </reaction>
</comment>
<sequence length="3155" mass="358126">MQILKDDEVQYMIHHVFLPVRLPNTGHADTAAQEEVARNDDALLKLLAGTLHDVLSLFDGPERLAIQTAASMIADMREILDGKGAVDEVALSAALCKLFKQEGCTLPIAIRDQNAALIMRREGESIVVEALELSPPNETIMSTEGRVARHFPASALAIGLATFQEEGLRAILAETIVRMSHQESAQVMSRSSKSGDNPIEIRETTDPQLITDFLMKFLQATGQVVSLQGVWKNTRDDILWTKGLLPWRRSSTWLLARVAMHLLISRATNATTCYKAVTALFMTRILEIYIKRGPSAEQVHCMTCKILQRLEKLGSISPLPPWRVSIMDVVSNAVGYLQQRWALVNSQLSPFLDLSELANLKPSADTGVLLPDLDAFAESLSSPSVGGVEASFYAKPVFSARQSGYKEISHVAPANSDEEQLFALIDFEIWVGSELDTWLKANIDHENTIADLATVMRDYHTRAFQAYKDNPESLSVMILTVLELWVGCDKVATKHYPMLLDYDPAIPERLLESLVLAMRSDMNRLAQIEAYLCQRRSKADPGLPSILFNFGAEKSFAVRQFRQSPTLQQLRRQIESAAAIERREKVAELEELSRDYDRLMSDYRACECTYVDETRDWYGETIVERVHAYWCYKHSLLRTAGKLRITIHEWPLPRADPEACATIFELDCPPVFREWRDATIFILVDMFRCTYRTTKAADFSYGLDDFLRRFKQPVEGRIHLNSDAKPHLKSHYSTLKVGTASEKDVCRHNGLIYAYFDATSKCYITDTDVTEYINRACTYQLQTSPSLQDFMYRPCFRPHGPAPNCVVSEQHACPEHMSLVEFRAFASVPLGTRLQWPNILVQLVAPAVDFRKLDTYLLVLQVARQVGPAGTVEQAAREGHQDLFDPRFRTQLLEALQGGLKRVRDNWESCQALATFVAIATKLLTHTARSDTDNTCLEYLAECRSTAVRWTRLVREKAASALGAQRAEFLLRVYEISHICVSTFEVDEHHLAKIVQTTDYAAVLLECAIAIQETTQTRDKRRSFSHMLSEHRWKRLCLKVQGHLCRIICQQNDPSLDMAISRFWDGYRRGAPWRAAPSCDNHWLLTETLADADTAPQSVQYNLLTGEFLVNGTPLSRLPNEYTSHLPYDLLFGATAVEVLPSRRPGMCYEALKSHHGYTVYFGLQSDQSQHEDIVVICQTKDDAFTLVPNRLLIGSLPLHFAMDYMHWYRASTQTIEFRPLSCPWPRADPHWVLSKLGTTWTLKKQAEAILLIPSKSATTNMISRIFEAVESIDFLHVTWHTGRQELEVELPRLKLGFTMPQDPSPKLYSREFRAMHISCDTDLGTFLGLQSKIVLVNGNKEKMVLVPDGIVKWTKWKEQHIKVFMLQGTSQRVHPYRIDERLGRVTDNGDMNSMLKRSYIHALTTGCVPDRLTSLTGTEQALEVLHSAAVRSFHRLKKDEADLLRDIASLIPSREYYPKGRIVMQKVTWRNDLDALAQHAGLALAAKAILSQAGNLSFLCGENLKYPDVLRGTDLVLLNRDSIRTSTFRRYRFGGEKHLTDRDVVYTSRKAREKGDAHRAQLVCVAASRVFTRSPFRQSPVEFGLAERMYQLLSGTPEMFGPQTRLAKVLIAFDARYLAQPWDLLARHWCTIHRRWQMQNQNGAGRYRTMMYLATLAFASGVDAQVVQAIVALATLPELRHMDIPQVEMLKLDNGREPRSNEVRTLVRCHLIGFRESPDYRMTRRADETVRAHKKRREQSFDKNQKQAISAFVTGLVGQWPCKTPARPTNSQLPHYTHPGRVMRDVQPLFEQWWRNNQFYQYLQRLEQALRMVPEMPLSPSQLTGTLPQRPLPEPRLLTTDANLFSRPPPILEQPPGLDFVANAIAFHEQGIRSHGEDSRPVIDRLAQNATHAFQREYVTELRSSFACLAEKHASQKEIKSGTRLSRILASHLIHCEQHLELTCRQLGIKACGLASTTKEGQSEALTYNSPRASPSFFLRQLSRTSRPHLPPRWRDAIIAYGLAITAVQRAERLLAALHSSSDLTKELQNVGHVNWQPVDFPDSLLIEIEGGILIREVQEDIAARMRSPPEGGNSVMQLHMGEGKSSVIVPSISAALANGEQLLRIIVPRPQSRQMHQMLVCKLGGLVDRQVYHMPVSRSLKLSATQVRTILEMCEECMRTRGVLLVQPEHLLSFQLMGLESVILGRETIAEPLLQTQRFFMDYARDIVDESDENFSVKFELVYTMGLQKSLEMGSQRWSLVQHVLRTILRIVPEIVHALPPSIELEQSVADNAFPRIRLLDDDSIALFQRLLANEICNSGLPGYPISRQSLDIRQAFHEYMTVPDLSDAQIDAVEDSTFWTQSMIGPSLLLRGLLAGGILAFVFARKRWRVNYGLTTTRTPRTRLAVPYRAKDNPSPRSEFSHPDVVIALTCLVYYYGGLGDDDLFNIFTRLLKSDQADSVYAEWVQDCPDLPSSFRTLVGVNLKDRHQCTQDIFRHFRRSKAVIDYFLAYIVFPVEMKEFSKKLSASGWDLGQVKPYPITGFSGTSDSNHLLPLAMKYHNLPTQSHTNALVLQYLVQPDNHVELVPRVSMENASRSDADRLLCMIIRSKHPVEVILDVGSQILEYTNIQMATRWLELSDEIGGNLKEAAVFVDDDDELSVVDRNGNVKILQISPYLKRLDSCLVFLDEAHTRGIDLRLPTRYRAAVTLGAGLTKDRIVQACMRMRKLGQGQSVVFYVPEDIQRKILAATGKDDRSSIDVSDVLIWAIHETWRDLRASMALWATQGCRFQRQRQLWDAAKNGSSYMMSQGEAEQFLEDEAMSLKTGYRPRRKNEARLSTGHELAHCAAKLEISKRCEKFTCVDFSSAQLQEEQERELSPEIEQERQVERPTAVEPHQHSLHLAVIAFVKTGIIEDPSDAFTPAFKTLRRTSAAAFFDLDCFPSQLKVTNDFARTVRLLETANGVDMFERPVQWVLTSFSTNGAIKHVVVISPFEANKLHDTISGSRPTRVAMHVYAPRINSAFRPLDGLGLYTVPTELPQEWNMCAELRLQLNLFAGQLYFASRNEYIFACNYLSLEWRRPTDQKEEGVGRPLCKIQADGFILPTEMEQEIASDDRNGPVDLGRRLFFVSPTKFLQVFFSRVRRDCEAIDRTEWGRLLAGDLLLDWKEEKEAE</sequence>
<evidence type="ECO:0000256" key="1">
    <source>
        <dbReference type="ARBA" id="ARBA00000707"/>
    </source>
</evidence>
<organism evidence="11 12">
    <name type="scientific">Moelleriella libera RCEF 2490</name>
    <dbReference type="NCBI Taxonomy" id="1081109"/>
    <lineage>
        <taxon>Eukaryota</taxon>
        <taxon>Fungi</taxon>
        <taxon>Dikarya</taxon>
        <taxon>Ascomycota</taxon>
        <taxon>Pezizomycotina</taxon>
        <taxon>Sordariomycetes</taxon>
        <taxon>Hypocreomycetidae</taxon>
        <taxon>Hypocreales</taxon>
        <taxon>Clavicipitaceae</taxon>
        <taxon>Moelleriella</taxon>
    </lineage>
</organism>
<dbReference type="InterPro" id="IPR046541">
    <property type="entry name" value="DUF6606"/>
</dbReference>
<evidence type="ECO:0000313" key="12">
    <source>
        <dbReference type="Proteomes" id="UP000078544"/>
    </source>
</evidence>
<reference evidence="11 12" key="1">
    <citation type="journal article" date="2016" name="Genome Biol. Evol.">
        <title>Divergent and convergent evolution of fungal pathogenicity.</title>
        <authorList>
            <person name="Shang Y."/>
            <person name="Xiao G."/>
            <person name="Zheng P."/>
            <person name="Cen K."/>
            <person name="Zhan S."/>
            <person name="Wang C."/>
        </authorList>
    </citation>
    <scope>NUCLEOTIDE SEQUENCE [LARGE SCALE GENOMIC DNA]</scope>
    <source>
        <strain evidence="11 12">RCEF 2490</strain>
    </source>
</reference>
<dbReference type="GO" id="GO:0006508">
    <property type="term" value="P:proteolysis"/>
    <property type="evidence" value="ECO:0007669"/>
    <property type="project" value="UniProtKB-KW"/>
</dbReference>
<keyword evidence="3" id="KW-0645">Protease</keyword>
<protein>
    <recommendedName>
        <fullName evidence="2">ubiquitinyl hydrolase 1</fullName>
        <ecNumber evidence="2">3.4.19.12</ecNumber>
    </recommendedName>
</protein>
<evidence type="ECO:0000256" key="7">
    <source>
        <dbReference type="SAM" id="Coils"/>
    </source>
</evidence>
<feature type="coiled-coil region" evidence="7">
    <location>
        <begin position="582"/>
        <end position="609"/>
    </location>
</feature>
<dbReference type="STRING" id="1081109.A0A168AT25"/>
<evidence type="ECO:0000256" key="5">
    <source>
        <dbReference type="ARBA" id="ARBA00022801"/>
    </source>
</evidence>
<comment type="caution">
    <text evidence="11">The sequence shown here is derived from an EMBL/GenBank/DDBJ whole genome shotgun (WGS) entry which is preliminary data.</text>
</comment>
<dbReference type="InterPro" id="IPR051346">
    <property type="entry name" value="OTU_Deubiquitinase"/>
</dbReference>
<evidence type="ECO:0000256" key="4">
    <source>
        <dbReference type="ARBA" id="ARBA00022786"/>
    </source>
</evidence>
<proteinExistence type="predicted"/>
<dbReference type="PANTHER" id="PTHR13367:SF34">
    <property type="match status" value="1"/>
</dbReference>
<dbReference type="PANTHER" id="PTHR13367">
    <property type="entry name" value="UBIQUITIN THIOESTERASE"/>
    <property type="match status" value="1"/>
</dbReference>
<keyword evidence="12" id="KW-1185">Reference proteome</keyword>
<evidence type="ECO:0000256" key="2">
    <source>
        <dbReference type="ARBA" id="ARBA00012759"/>
    </source>
</evidence>
<dbReference type="OrthoDB" id="3182339at2759"/>
<dbReference type="Pfam" id="PF12340">
    <property type="entry name" value="DUF3638"/>
    <property type="match status" value="1"/>
</dbReference>